<name>A0A4C1Y0M1_EUMVA</name>
<dbReference type="EMBL" id="BGZK01001008">
    <property type="protein sequence ID" value="GBP68342.1"/>
    <property type="molecule type" value="Genomic_DNA"/>
</dbReference>
<sequence>MKTVRKPVKKAINVSLRKLVLQLEEKLPLFFKHVATITHQYQTISELKKKLTDNEVLIHIDFSNSGLTDMSGPARAAGAGDTRRRRPGRCTNLSELRGGPSSTLYRDKNCHYCVSAEILHGYSSRL</sequence>
<keyword evidence="3" id="KW-1185">Reference proteome</keyword>
<dbReference type="AlphaFoldDB" id="A0A4C1Y0M1"/>
<evidence type="ECO:0000313" key="3">
    <source>
        <dbReference type="Proteomes" id="UP000299102"/>
    </source>
</evidence>
<gene>
    <name evidence="2" type="ORF">EVAR_31332_1</name>
</gene>
<accession>A0A4C1Y0M1</accession>
<feature type="region of interest" description="Disordered" evidence="1">
    <location>
        <begin position="71"/>
        <end position="95"/>
    </location>
</feature>
<reference evidence="2 3" key="1">
    <citation type="journal article" date="2019" name="Commun. Biol.">
        <title>The bagworm genome reveals a unique fibroin gene that provides high tensile strength.</title>
        <authorList>
            <person name="Kono N."/>
            <person name="Nakamura H."/>
            <person name="Ohtoshi R."/>
            <person name="Tomita M."/>
            <person name="Numata K."/>
            <person name="Arakawa K."/>
        </authorList>
    </citation>
    <scope>NUCLEOTIDE SEQUENCE [LARGE SCALE GENOMIC DNA]</scope>
</reference>
<evidence type="ECO:0000256" key="1">
    <source>
        <dbReference type="SAM" id="MobiDB-lite"/>
    </source>
</evidence>
<proteinExistence type="predicted"/>
<dbReference type="OrthoDB" id="6375801at2759"/>
<dbReference type="Proteomes" id="UP000299102">
    <property type="component" value="Unassembled WGS sequence"/>
</dbReference>
<organism evidence="2 3">
    <name type="scientific">Eumeta variegata</name>
    <name type="common">Bagworm moth</name>
    <name type="synonym">Eumeta japonica</name>
    <dbReference type="NCBI Taxonomy" id="151549"/>
    <lineage>
        <taxon>Eukaryota</taxon>
        <taxon>Metazoa</taxon>
        <taxon>Ecdysozoa</taxon>
        <taxon>Arthropoda</taxon>
        <taxon>Hexapoda</taxon>
        <taxon>Insecta</taxon>
        <taxon>Pterygota</taxon>
        <taxon>Neoptera</taxon>
        <taxon>Endopterygota</taxon>
        <taxon>Lepidoptera</taxon>
        <taxon>Glossata</taxon>
        <taxon>Ditrysia</taxon>
        <taxon>Tineoidea</taxon>
        <taxon>Psychidae</taxon>
        <taxon>Oiketicinae</taxon>
        <taxon>Eumeta</taxon>
    </lineage>
</organism>
<evidence type="ECO:0000313" key="2">
    <source>
        <dbReference type="EMBL" id="GBP68342.1"/>
    </source>
</evidence>
<comment type="caution">
    <text evidence="2">The sequence shown here is derived from an EMBL/GenBank/DDBJ whole genome shotgun (WGS) entry which is preliminary data.</text>
</comment>
<dbReference type="STRING" id="151549.A0A4C1Y0M1"/>
<protein>
    <submittedName>
        <fullName evidence="2">Uncharacterized protein</fullName>
    </submittedName>
</protein>